<dbReference type="OrthoDB" id="10016156at2"/>
<protein>
    <submittedName>
        <fullName evidence="3">Uncharacterized protein</fullName>
    </submittedName>
</protein>
<evidence type="ECO:0000256" key="2">
    <source>
        <dbReference type="SAM" id="Phobius"/>
    </source>
</evidence>
<dbReference type="AlphaFoldDB" id="A0A5C5UU43"/>
<sequence>MPTPTHQDPLLQNDPADLESKISSLIEALQARGMPRRASEWAPRLAPHNVPRQRDPAAVEWAPADPGKSVAVGAPTNGAPGPPAAPSVAREPLFRFRLIPLFVLMAATALFCTAFASGGAAWAAASGTVVAFALAAAVLLAVLNRGADRAFWVGFATFAVVCLKTGSSWSPVGFTLLSHLPEELARWQHGNGSLYPEMVARHGLALLVATVAAYVCRAVFVAHQRRSAADAGGA</sequence>
<evidence type="ECO:0000256" key="1">
    <source>
        <dbReference type="SAM" id="MobiDB-lite"/>
    </source>
</evidence>
<keyword evidence="2" id="KW-0472">Membrane</keyword>
<keyword evidence="4" id="KW-1185">Reference proteome</keyword>
<gene>
    <name evidence="3" type="ORF">KOR34_51520</name>
</gene>
<evidence type="ECO:0000313" key="4">
    <source>
        <dbReference type="Proteomes" id="UP000316714"/>
    </source>
</evidence>
<feature type="transmembrane region" description="Helical" evidence="2">
    <location>
        <begin position="98"/>
        <end position="116"/>
    </location>
</feature>
<feature type="transmembrane region" description="Helical" evidence="2">
    <location>
        <begin position="199"/>
        <end position="220"/>
    </location>
</feature>
<feature type="region of interest" description="Disordered" evidence="1">
    <location>
        <begin position="37"/>
        <end position="57"/>
    </location>
</feature>
<dbReference type="Proteomes" id="UP000316714">
    <property type="component" value="Unassembled WGS sequence"/>
</dbReference>
<name>A0A5C5UU43_9BACT</name>
<keyword evidence="2" id="KW-0812">Transmembrane</keyword>
<accession>A0A5C5UU43</accession>
<feature type="transmembrane region" description="Helical" evidence="2">
    <location>
        <begin position="150"/>
        <end position="169"/>
    </location>
</feature>
<comment type="caution">
    <text evidence="3">The sequence shown here is derived from an EMBL/GenBank/DDBJ whole genome shotgun (WGS) entry which is preliminary data.</text>
</comment>
<dbReference type="EMBL" id="SIHJ01000007">
    <property type="protein sequence ID" value="TWT29598.1"/>
    <property type="molecule type" value="Genomic_DNA"/>
</dbReference>
<proteinExistence type="predicted"/>
<feature type="transmembrane region" description="Helical" evidence="2">
    <location>
        <begin position="122"/>
        <end position="143"/>
    </location>
</feature>
<keyword evidence="2" id="KW-1133">Transmembrane helix</keyword>
<reference evidence="3 4" key="1">
    <citation type="submission" date="2019-02" db="EMBL/GenBank/DDBJ databases">
        <title>Deep-cultivation of Planctomycetes and their phenomic and genomic characterization uncovers novel biology.</title>
        <authorList>
            <person name="Wiegand S."/>
            <person name="Jogler M."/>
            <person name="Boedeker C."/>
            <person name="Pinto D."/>
            <person name="Vollmers J."/>
            <person name="Rivas-Marin E."/>
            <person name="Kohn T."/>
            <person name="Peeters S.H."/>
            <person name="Heuer A."/>
            <person name="Rast P."/>
            <person name="Oberbeckmann S."/>
            <person name="Bunk B."/>
            <person name="Jeske O."/>
            <person name="Meyerdierks A."/>
            <person name="Storesund J.E."/>
            <person name="Kallscheuer N."/>
            <person name="Luecker S."/>
            <person name="Lage O.M."/>
            <person name="Pohl T."/>
            <person name="Merkel B.J."/>
            <person name="Hornburger P."/>
            <person name="Mueller R.-W."/>
            <person name="Bruemmer F."/>
            <person name="Labrenz M."/>
            <person name="Spormann A.M."/>
            <person name="Op Den Camp H."/>
            <person name="Overmann J."/>
            <person name="Amann R."/>
            <person name="Jetten M.S.M."/>
            <person name="Mascher T."/>
            <person name="Medema M.H."/>
            <person name="Devos D.P."/>
            <person name="Kaster A.-K."/>
            <person name="Ovreas L."/>
            <person name="Rohde M."/>
            <person name="Galperin M.Y."/>
            <person name="Jogler C."/>
        </authorList>
    </citation>
    <scope>NUCLEOTIDE SEQUENCE [LARGE SCALE GENOMIC DNA]</scope>
    <source>
        <strain evidence="3 4">KOR34</strain>
    </source>
</reference>
<dbReference type="RefSeq" id="WP_146568954.1">
    <property type="nucleotide sequence ID" value="NZ_SIHJ01000007.1"/>
</dbReference>
<evidence type="ECO:0000313" key="3">
    <source>
        <dbReference type="EMBL" id="TWT29598.1"/>
    </source>
</evidence>
<organism evidence="3 4">
    <name type="scientific">Posidoniimonas corsicana</name>
    <dbReference type="NCBI Taxonomy" id="1938618"/>
    <lineage>
        <taxon>Bacteria</taxon>
        <taxon>Pseudomonadati</taxon>
        <taxon>Planctomycetota</taxon>
        <taxon>Planctomycetia</taxon>
        <taxon>Pirellulales</taxon>
        <taxon>Lacipirellulaceae</taxon>
        <taxon>Posidoniimonas</taxon>
    </lineage>
</organism>